<evidence type="ECO:0000313" key="1">
    <source>
        <dbReference type="EMBL" id="PHV66156.1"/>
    </source>
</evidence>
<reference evidence="1 2" key="1">
    <citation type="submission" date="2017-10" db="EMBL/GenBank/DDBJ databases">
        <title>The draft genome sequence of Williamsia sp. BULT 1.1 isolated from the semi-arid grassland soils from South Africa.</title>
        <authorList>
            <person name="Kabwe M.H."/>
            <person name="Govender N."/>
            <person name="Mutseka Lunga P."/>
            <person name="Vikram S."/>
            <person name="Makhalanyane T.P."/>
        </authorList>
    </citation>
    <scope>NUCLEOTIDE SEQUENCE [LARGE SCALE GENOMIC DNA]</scope>
    <source>
        <strain evidence="1 2">BULT 1.1</strain>
    </source>
</reference>
<gene>
    <name evidence="1" type="ORF">CSW57_21295</name>
</gene>
<name>A0A2G3PK90_WILMA</name>
<dbReference type="Proteomes" id="UP000225108">
    <property type="component" value="Unassembled WGS sequence"/>
</dbReference>
<sequence length="99" mass="11216">MTPGFTPVQERANDALCVEHEYFWHLGFAVRPEKFKLLCTIENAQCVFRFQIVRSQGSVRSGVNSGSSEIQQLAGEQAFAVRTHAFGLNYSQMSKMRRS</sequence>
<dbReference type="EMBL" id="PEBD01000010">
    <property type="protein sequence ID" value="PHV66156.1"/>
    <property type="molecule type" value="Genomic_DNA"/>
</dbReference>
<protein>
    <submittedName>
        <fullName evidence="1">Uncharacterized protein</fullName>
    </submittedName>
</protein>
<accession>A0A2G3PK90</accession>
<evidence type="ECO:0000313" key="2">
    <source>
        <dbReference type="Proteomes" id="UP000225108"/>
    </source>
</evidence>
<proteinExistence type="predicted"/>
<dbReference type="AlphaFoldDB" id="A0A2G3PK90"/>
<organism evidence="1 2">
    <name type="scientific">Williamsia marianensis</name>
    <dbReference type="NCBI Taxonomy" id="85044"/>
    <lineage>
        <taxon>Bacteria</taxon>
        <taxon>Bacillati</taxon>
        <taxon>Actinomycetota</taxon>
        <taxon>Actinomycetes</taxon>
        <taxon>Mycobacteriales</taxon>
        <taxon>Nocardiaceae</taxon>
        <taxon>Williamsia</taxon>
    </lineage>
</organism>
<comment type="caution">
    <text evidence="1">The sequence shown here is derived from an EMBL/GenBank/DDBJ whole genome shotgun (WGS) entry which is preliminary data.</text>
</comment>